<reference evidence="2 3" key="1">
    <citation type="submission" date="2020-04" db="EMBL/GenBank/DDBJ databases">
        <title>Genome sequence of Streptomyces galbus strain I339.</title>
        <authorList>
            <person name="Silva E.A.N."/>
            <person name="Merces M."/>
            <person name="Castelo Branco A.P.O.T."/>
            <person name="Vasconcelos P.C."/>
            <person name="Costa N.P."/>
            <person name="Marinho G.C.S."/>
            <person name="Oliveira C.J.B."/>
            <person name="Araujo D."/>
            <person name="Rodrigues Junior V.S."/>
            <person name="Almeida R."/>
            <person name="Silva Filho U.R."/>
            <person name="Andrade A.S.A."/>
            <person name="Cibulski S.P."/>
        </authorList>
    </citation>
    <scope>NUCLEOTIDE SEQUENCE [LARGE SCALE GENOMIC DNA]</scope>
    <source>
        <strain evidence="2 3">I339</strain>
    </source>
</reference>
<evidence type="ECO:0000313" key="2">
    <source>
        <dbReference type="EMBL" id="NKQ23206.1"/>
    </source>
</evidence>
<comment type="caution">
    <text evidence="2">The sequence shown here is derived from an EMBL/GenBank/DDBJ whole genome shotgun (WGS) entry which is preliminary data.</text>
</comment>
<dbReference type="EMBL" id="JAAXMD010000006">
    <property type="protein sequence ID" value="NKQ23206.1"/>
    <property type="molecule type" value="Genomic_DNA"/>
</dbReference>
<keyword evidence="3" id="KW-1185">Reference proteome</keyword>
<sequence>MPVVVLLLLPVVILAAMRKIWLRLARHRYAIGRSSTTPHRGTDPRLRGRLTGLDRYGMRLLHRHQDDLLDALEKGEEVHLIAAECPMGLARVVVVTSRRLLIAQRRQGVRSIRPARISGTRRGRLPNGHGTTSIHGPGLTLVLKDSTAASRLATAIDRLLAGPPA</sequence>
<dbReference type="RefSeq" id="WP_168372016.1">
    <property type="nucleotide sequence ID" value="NZ_JAAXMD010000006.1"/>
</dbReference>
<evidence type="ECO:0000256" key="1">
    <source>
        <dbReference type="SAM" id="MobiDB-lite"/>
    </source>
</evidence>
<dbReference type="Proteomes" id="UP000744032">
    <property type="component" value="Unassembled WGS sequence"/>
</dbReference>
<accession>A0ABX1IC04</accession>
<name>A0ABX1IC04_STRGB</name>
<organism evidence="2 3">
    <name type="scientific">Streptomyces galbus</name>
    <dbReference type="NCBI Taxonomy" id="33898"/>
    <lineage>
        <taxon>Bacteria</taxon>
        <taxon>Bacillati</taxon>
        <taxon>Actinomycetota</taxon>
        <taxon>Actinomycetes</taxon>
        <taxon>Kitasatosporales</taxon>
        <taxon>Streptomycetaceae</taxon>
        <taxon>Streptomyces</taxon>
    </lineage>
</organism>
<feature type="region of interest" description="Disordered" evidence="1">
    <location>
        <begin position="119"/>
        <end position="138"/>
    </location>
</feature>
<protein>
    <submittedName>
        <fullName evidence="2">Uncharacterized protein</fullName>
    </submittedName>
</protein>
<evidence type="ECO:0000313" key="3">
    <source>
        <dbReference type="Proteomes" id="UP000744032"/>
    </source>
</evidence>
<proteinExistence type="predicted"/>
<gene>
    <name evidence="2" type="ORF">HF200_01695</name>
</gene>